<keyword evidence="2" id="KW-1185">Reference proteome</keyword>
<dbReference type="EMBL" id="BKAQ01000024">
    <property type="protein sequence ID" value="GEP83211.1"/>
    <property type="molecule type" value="Genomic_DNA"/>
</dbReference>
<evidence type="ECO:0000313" key="2">
    <source>
        <dbReference type="Proteomes" id="UP000321040"/>
    </source>
</evidence>
<evidence type="ECO:0000313" key="1">
    <source>
        <dbReference type="EMBL" id="GEP83211.1"/>
    </source>
</evidence>
<protein>
    <submittedName>
        <fullName evidence="1">Uncharacterized protein</fullName>
    </submittedName>
</protein>
<sequence length="49" mass="6048">MLYEEIIWCKQIDGNFTYKLLQYIECKIKVIVRNIKTNNKLSQKRRNKE</sequence>
<proteinExistence type="predicted"/>
<organism evidence="1 2">
    <name type="scientific">Staphylococcus kloosii</name>
    <dbReference type="NCBI Taxonomy" id="29384"/>
    <lineage>
        <taxon>Bacteria</taxon>
        <taxon>Bacillati</taxon>
        <taxon>Bacillota</taxon>
        <taxon>Bacilli</taxon>
        <taxon>Bacillales</taxon>
        <taxon>Staphylococcaceae</taxon>
        <taxon>Staphylococcus</taxon>
    </lineage>
</organism>
<reference evidence="1 2" key="1">
    <citation type="submission" date="2019-07" db="EMBL/GenBank/DDBJ databases">
        <title>Whole genome shotgun sequence of Staphylococcus kloosii NBRC 109624.</title>
        <authorList>
            <person name="Hosoyama A."/>
            <person name="Uohara A."/>
            <person name="Ohji S."/>
            <person name="Ichikawa N."/>
        </authorList>
    </citation>
    <scope>NUCLEOTIDE SEQUENCE [LARGE SCALE GENOMIC DNA]</scope>
    <source>
        <strain evidence="1 2">NBRC 109624</strain>
    </source>
</reference>
<name>A0ABQ0XP58_9STAP</name>
<dbReference type="Proteomes" id="UP000321040">
    <property type="component" value="Unassembled WGS sequence"/>
</dbReference>
<gene>
    <name evidence="1" type="ORF">SKL01_23890</name>
</gene>
<comment type="caution">
    <text evidence="1">The sequence shown here is derived from an EMBL/GenBank/DDBJ whole genome shotgun (WGS) entry which is preliminary data.</text>
</comment>
<accession>A0ABQ0XP58</accession>